<evidence type="ECO:0000313" key="2">
    <source>
        <dbReference type="EMBL" id="MFD1104182.1"/>
    </source>
</evidence>
<gene>
    <name evidence="2" type="ORF">ACFQ24_04670</name>
</gene>
<reference evidence="3" key="1">
    <citation type="journal article" date="2019" name="Int. J. Syst. Evol. Microbiol.">
        <title>The Global Catalogue of Microorganisms (GCM) 10K type strain sequencing project: providing services to taxonomists for standard genome sequencing and annotation.</title>
        <authorList>
            <consortium name="The Broad Institute Genomics Platform"/>
            <consortium name="The Broad Institute Genome Sequencing Center for Infectious Disease"/>
            <person name="Wu L."/>
            <person name="Ma J."/>
        </authorList>
    </citation>
    <scope>NUCLEOTIDE SEQUENCE [LARGE SCALE GENOMIC DNA]</scope>
    <source>
        <strain evidence="3">CCUG 54329</strain>
    </source>
</reference>
<keyword evidence="3" id="KW-1185">Reference proteome</keyword>
<feature type="compositionally biased region" description="Polar residues" evidence="1">
    <location>
        <begin position="29"/>
        <end position="42"/>
    </location>
</feature>
<organism evidence="2 3">
    <name type="scientific">Sphingobium olei</name>
    <dbReference type="NCBI Taxonomy" id="420955"/>
    <lineage>
        <taxon>Bacteria</taxon>
        <taxon>Pseudomonadati</taxon>
        <taxon>Pseudomonadota</taxon>
        <taxon>Alphaproteobacteria</taxon>
        <taxon>Sphingomonadales</taxon>
        <taxon>Sphingomonadaceae</taxon>
        <taxon>Sphingobium</taxon>
    </lineage>
</organism>
<protein>
    <submittedName>
        <fullName evidence="2">Uncharacterized protein</fullName>
    </submittedName>
</protein>
<accession>A0ABW3P1B0</accession>
<name>A0ABW3P1B0_9SPHN</name>
<proteinExistence type="predicted"/>
<dbReference type="RefSeq" id="WP_380909338.1">
    <property type="nucleotide sequence ID" value="NZ_JBHTLS010000078.1"/>
</dbReference>
<dbReference type="Proteomes" id="UP001597203">
    <property type="component" value="Unassembled WGS sequence"/>
</dbReference>
<feature type="region of interest" description="Disordered" evidence="1">
    <location>
        <begin position="20"/>
        <end position="42"/>
    </location>
</feature>
<dbReference type="EMBL" id="JBHTLS010000078">
    <property type="protein sequence ID" value="MFD1104182.1"/>
    <property type="molecule type" value="Genomic_DNA"/>
</dbReference>
<comment type="caution">
    <text evidence="2">The sequence shown here is derived from an EMBL/GenBank/DDBJ whole genome shotgun (WGS) entry which is preliminary data.</text>
</comment>
<sequence>MIIALAIFFLFRGFLDGGSPVNADPPRDTATNNAARVSQTTD</sequence>
<evidence type="ECO:0000256" key="1">
    <source>
        <dbReference type="SAM" id="MobiDB-lite"/>
    </source>
</evidence>
<evidence type="ECO:0000313" key="3">
    <source>
        <dbReference type="Proteomes" id="UP001597203"/>
    </source>
</evidence>